<feature type="binding site" evidence="6">
    <location>
        <begin position="141"/>
        <end position="143"/>
    </location>
    <ligand>
        <name>substrate</name>
    </ligand>
</feature>
<feature type="binding site" evidence="6">
    <location>
        <position position="87"/>
    </location>
    <ligand>
        <name>substrate</name>
    </ligand>
</feature>
<evidence type="ECO:0000256" key="5">
    <source>
        <dbReference type="ARBA" id="ARBA00023295"/>
    </source>
</evidence>
<dbReference type="PANTHER" id="PTHR42909:SF1">
    <property type="entry name" value="CARBOHYDRATE KINASE PFKB DOMAIN-CONTAINING PROTEIN"/>
    <property type="match status" value="1"/>
</dbReference>
<gene>
    <name evidence="6" type="primary">psuG</name>
    <name evidence="7" type="ORF">E6H01_09785</name>
</gene>
<sequence length="307" mass="31251">MRTSLLIDVAPQITEALQRGGPIVALESAVISHGLPHPTSLETAAALEAEVRNAGAIPATVAVIAGRIKVGATARELERLRSAPVIKIAARDLPVAVATSANGGATVSATVAIADLTGIAVAATGGIGGVHLGAERTWDVSADLRALAEHPIAVVCAGAKAICDIGKTLEYLDTAGVPVVVYGSDRFPHFYARDSGFPAPRRIETPQQAAAIHAAARALGRRTALLIANPIPAAEALRETDVEDAVRRAMERASAAGVRAGDLTPFLLTALADLTGGRSLRANLALLRANAALAGAVAVAVSRPETA</sequence>
<dbReference type="HAMAP" id="MF_01876">
    <property type="entry name" value="PsiMP_glycosidase"/>
    <property type="match status" value="1"/>
</dbReference>
<evidence type="ECO:0000256" key="2">
    <source>
        <dbReference type="ARBA" id="ARBA00022801"/>
    </source>
</evidence>
<evidence type="ECO:0000313" key="7">
    <source>
        <dbReference type="EMBL" id="TMJ00368.1"/>
    </source>
</evidence>
<reference evidence="7 8" key="1">
    <citation type="journal article" date="2019" name="Nat. Microbiol.">
        <title>Mediterranean grassland soil C-N compound turnover is dependent on rainfall and depth, and is mediated by genomically divergent microorganisms.</title>
        <authorList>
            <person name="Diamond S."/>
            <person name="Andeer P.F."/>
            <person name="Li Z."/>
            <person name="Crits-Christoph A."/>
            <person name="Burstein D."/>
            <person name="Anantharaman K."/>
            <person name="Lane K.R."/>
            <person name="Thomas B.C."/>
            <person name="Pan C."/>
            <person name="Northen T.R."/>
            <person name="Banfield J.F."/>
        </authorList>
    </citation>
    <scope>NUCLEOTIDE SEQUENCE [LARGE SCALE GENOMIC DNA]</scope>
    <source>
        <strain evidence="7">NP_4</strain>
    </source>
</reference>
<comment type="cofactor">
    <cofactor evidence="6">
        <name>Mn(2+)</name>
        <dbReference type="ChEBI" id="CHEBI:29035"/>
    </cofactor>
    <text evidence="6">Binds 1 Mn(2+) ion per subunit.</text>
</comment>
<evidence type="ECO:0000256" key="4">
    <source>
        <dbReference type="ARBA" id="ARBA00023239"/>
    </source>
</evidence>
<organism evidence="7 8">
    <name type="scientific">Candidatus Segetimicrobium genomatis</name>
    <dbReference type="NCBI Taxonomy" id="2569760"/>
    <lineage>
        <taxon>Bacteria</taxon>
        <taxon>Bacillati</taxon>
        <taxon>Candidatus Sysuimicrobiota</taxon>
        <taxon>Candidatus Sysuimicrobiia</taxon>
        <taxon>Candidatus Sysuimicrobiales</taxon>
        <taxon>Candidatus Segetimicrobiaceae</taxon>
        <taxon>Candidatus Segetimicrobium</taxon>
    </lineage>
</organism>
<dbReference type="Proteomes" id="UP000319353">
    <property type="component" value="Unassembled WGS sequence"/>
</dbReference>
<dbReference type="EC" id="4.2.1.70" evidence="6"/>
<dbReference type="GO" id="GO:0016798">
    <property type="term" value="F:hydrolase activity, acting on glycosyl bonds"/>
    <property type="evidence" value="ECO:0007669"/>
    <property type="project" value="UniProtKB-KW"/>
</dbReference>
<comment type="catalytic activity">
    <reaction evidence="6">
        <text>D-ribose 5-phosphate + uracil = psi-UMP + H2O</text>
        <dbReference type="Rhea" id="RHEA:18337"/>
        <dbReference type="ChEBI" id="CHEBI:15377"/>
        <dbReference type="ChEBI" id="CHEBI:17568"/>
        <dbReference type="ChEBI" id="CHEBI:58380"/>
        <dbReference type="ChEBI" id="CHEBI:78346"/>
        <dbReference type="EC" id="4.2.1.70"/>
    </reaction>
</comment>
<name>A0A537KXA6_9BACT</name>
<dbReference type="GO" id="GO:0046872">
    <property type="term" value="F:metal ion binding"/>
    <property type="evidence" value="ECO:0007669"/>
    <property type="project" value="UniProtKB-KW"/>
</dbReference>
<dbReference type="AlphaFoldDB" id="A0A537KXA6"/>
<feature type="binding site" evidence="6">
    <location>
        <position position="107"/>
    </location>
    <ligand>
        <name>substrate</name>
    </ligand>
</feature>
<feature type="active site" description="Nucleophile" evidence="6">
    <location>
        <position position="160"/>
    </location>
</feature>
<accession>A0A537KXA6</accession>
<dbReference type="InterPro" id="IPR007342">
    <property type="entry name" value="PsuG"/>
</dbReference>
<evidence type="ECO:0000256" key="6">
    <source>
        <dbReference type="HAMAP-Rule" id="MF_01876"/>
    </source>
</evidence>
<feature type="binding site" evidence="6">
    <location>
        <position position="139"/>
    </location>
    <ligand>
        <name>Mn(2+)</name>
        <dbReference type="ChEBI" id="CHEBI:29035"/>
    </ligand>
</feature>
<feature type="active site" description="Proton donor" evidence="6">
    <location>
        <position position="27"/>
    </location>
</feature>
<dbReference type="PANTHER" id="PTHR42909">
    <property type="entry name" value="ZGC:136858"/>
    <property type="match status" value="1"/>
</dbReference>
<comment type="caution">
    <text evidence="7">The sequence shown here is derived from an EMBL/GenBank/DDBJ whole genome shotgun (WGS) entry which is preliminary data.</text>
</comment>
<keyword evidence="3 6" id="KW-0464">Manganese</keyword>
<dbReference type="GO" id="GO:0004730">
    <property type="term" value="F:pseudouridylate synthase activity"/>
    <property type="evidence" value="ECO:0007669"/>
    <property type="project" value="UniProtKB-UniRule"/>
</dbReference>
<evidence type="ECO:0000256" key="3">
    <source>
        <dbReference type="ARBA" id="ARBA00023211"/>
    </source>
</evidence>
<evidence type="ECO:0000313" key="8">
    <source>
        <dbReference type="Proteomes" id="UP000319353"/>
    </source>
</evidence>
<keyword evidence="1 6" id="KW-0479">Metal-binding</keyword>
<dbReference type="EMBL" id="VBAL01000117">
    <property type="protein sequence ID" value="TMJ00368.1"/>
    <property type="molecule type" value="Genomic_DNA"/>
</dbReference>
<dbReference type="SUPFAM" id="SSF110581">
    <property type="entry name" value="Indigoidine synthase A-like"/>
    <property type="match status" value="1"/>
</dbReference>
<dbReference type="Pfam" id="PF04227">
    <property type="entry name" value="Indigoidine_A"/>
    <property type="match status" value="1"/>
</dbReference>
<proteinExistence type="inferred from homology"/>
<dbReference type="GO" id="GO:0005737">
    <property type="term" value="C:cytoplasm"/>
    <property type="evidence" value="ECO:0007669"/>
    <property type="project" value="TreeGrafter"/>
</dbReference>
<protein>
    <recommendedName>
        <fullName evidence="6">Pseudouridine-5'-phosphate glycosidase</fullName>
        <shortName evidence="6">PsiMP glycosidase</shortName>
        <ecNumber evidence="6">4.2.1.70</ecNumber>
    </recommendedName>
</protein>
<comment type="function">
    <text evidence="6">Catalyzes the reversible cleavage of pseudouridine 5'-phosphate (PsiMP) to ribose 5-phosphate and uracil. Functions biologically in the cleavage direction, as part of a pseudouridine degradation pathway.</text>
</comment>
<keyword evidence="5 6" id="KW-0326">Glycosidase</keyword>
<comment type="similarity">
    <text evidence="6">Belongs to the pseudouridine-5'-phosphate glycosidase family.</text>
</comment>
<keyword evidence="2 6" id="KW-0378">Hydrolase</keyword>
<comment type="subunit">
    <text evidence="6">Homotrimer.</text>
</comment>
<dbReference type="GO" id="GO:0046113">
    <property type="term" value="P:nucleobase catabolic process"/>
    <property type="evidence" value="ECO:0007669"/>
    <property type="project" value="UniProtKB-UniRule"/>
</dbReference>
<keyword evidence="4 6" id="KW-0456">Lyase</keyword>
<dbReference type="InterPro" id="IPR022830">
    <property type="entry name" value="Indigdn_synthA-like"/>
</dbReference>
<evidence type="ECO:0000256" key="1">
    <source>
        <dbReference type="ARBA" id="ARBA00022723"/>
    </source>
</evidence>
<dbReference type="Gene3D" id="3.40.1790.10">
    <property type="entry name" value="Indigoidine synthase domain"/>
    <property type="match status" value="1"/>
</dbReference>